<evidence type="ECO:0000259" key="8">
    <source>
        <dbReference type="PROSITE" id="PS50928"/>
    </source>
</evidence>
<evidence type="ECO:0000313" key="9">
    <source>
        <dbReference type="EMBL" id="RDY25460.1"/>
    </source>
</evidence>
<comment type="caution">
    <text evidence="9">The sequence shown here is derived from an EMBL/GenBank/DDBJ whole genome shotgun (WGS) entry which is preliminary data.</text>
</comment>
<dbReference type="Pfam" id="PF00528">
    <property type="entry name" value="BPD_transp_1"/>
    <property type="match status" value="1"/>
</dbReference>
<feature type="transmembrane region" description="Helical" evidence="7">
    <location>
        <begin position="275"/>
        <end position="303"/>
    </location>
</feature>
<proteinExistence type="inferred from homology"/>
<gene>
    <name evidence="9" type="ORF">CHL78_018075</name>
</gene>
<dbReference type="InterPro" id="IPR045621">
    <property type="entry name" value="BPD_transp_1_N"/>
</dbReference>
<organism evidence="9 10">
    <name type="scientific">Romboutsia weinsteinii</name>
    <dbReference type="NCBI Taxonomy" id="2020949"/>
    <lineage>
        <taxon>Bacteria</taxon>
        <taxon>Bacillati</taxon>
        <taxon>Bacillota</taxon>
        <taxon>Clostridia</taxon>
        <taxon>Peptostreptococcales</taxon>
        <taxon>Peptostreptococcaceae</taxon>
        <taxon>Romboutsia</taxon>
    </lineage>
</organism>
<keyword evidence="3" id="KW-1003">Cell membrane</keyword>
<evidence type="ECO:0000256" key="1">
    <source>
        <dbReference type="ARBA" id="ARBA00004651"/>
    </source>
</evidence>
<feature type="domain" description="ABC transmembrane type-1" evidence="8">
    <location>
        <begin position="93"/>
        <end position="300"/>
    </location>
</feature>
<evidence type="ECO:0000256" key="4">
    <source>
        <dbReference type="ARBA" id="ARBA00022692"/>
    </source>
</evidence>
<protein>
    <submittedName>
        <fullName evidence="9">ABC transporter permease</fullName>
    </submittedName>
</protein>
<evidence type="ECO:0000256" key="3">
    <source>
        <dbReference type="ARBA" id="ARBA00022475"/>
    </source>
</evidence>
<evidence type="ECO:0000256" key="5">
    <source>
        <dbReference type="ARBA" id="ARBA00022989"/>
    </source>
</evidence>
<reference evidence="9 10" key="1">
    <citation type="journal article" date="2017" name="Genome Announc.">
        <title>Draft Genome Sequence of Romboutsia weinsteinii sp. nov. Strain CCRI-19649(T) Isolated from Surface Water.</title>
        <authorList>
            <person name="Maheux A.F."/>
            <person name="Boudreau D.K."/>
            <person name="Berube E."/>
            <person name="Boissinot M."/>
            <person name="Cantin P."/>
            <person name="Raymond F."/>
            <person name="Corbeil J."/>
            <person name="Omar R.F."/>
            <person name="Bergeron M.G."/>
        </authorList>
    </citation>
    <scope>NUCLEOTIDE SEQUENCE [LARGE SCALE GENOMIC DNA]</scope>
    <source>
        <strain evidence="9 10">CCRI-19649</strain>
    </source>
</reference>
<dbReference type="PANTHER" id="PTHR30465:SF74">
    <property type="entry name" value="OLIGOPEPTIDE TRANSPORT SYSTEM PERMEASE PROTEIN OPPB"/>
    <property type="match status" value="1"/>
</dbReference>
<keyword evidence="2 7" id="KW-0813">Transport</keyword>
<feature type="transmembrane region" description="Helical" evidence="7">
    <location>
        <begin position="231"/>
        <end position="253"/>
    </location>
</feature>
<accession>A0A371IYB3</accession>
<dbReference type="AlphaFoldDB" id="A0A371IYB3"/>
<feature type="transmembrane region" description="Helical" evidence="7">
    <location>
        <begin position="173"/>
        <end position="193"/>
    </location>
</feature>
<dbReference type="InterPro" id="IPR035906">
    <property type="entry name" value="MetI-like_sf"/>
</dbReference>
<dbReference type="PANTHER" id="PTHR30465">
    <property type="entry name" value="INNER MEMBRANE ABC TRANSPORTER"/>
    <property type="match status" value="1"/>
</dbReference>
<evidence type="ECO:0000256" key="6">
    <source>
        <dbReference type="ARBA" id="ARBA00023136"/>
    </source>
</evidence>
<dbReference type="SUPFAM" id="SSF161098">
    <property type="entry name" value="MetI-like"/>
    <property type="match status" value="1"/>
</dbReference>
<keyword evidence="10" id="KW-1185">Reference proteome</keyword>
<dbReference type="Proteomes" id="UP000215694">
    <property type="component" value="Unassembled WGS sequence"/>
</dbReference>
<dbReference type="OrthoDB" id="9773221at2"/>
<keyword evidence="4 7" id="KW-0812">Transmembrane</keyword>
<feature type="transmembrane region" description="Helical" evidence="7">
    <location>
        <begin position="99"/>
        <end position="120"/>
    </location>
</feature>
<keyword evidence="6 7" id="KW-0472">Membrane</keyword>
<feature type="transmembrane region" description="Helical" evidence="7">
    <location>
        <begin position="132"/>
        <end position="153"/>
    </location>
</feature>
<feature type="transmembrane region" description="Helical" evidence="7">
    <location>
        <begin position="9"/>
        <end position="30"/>
    </location>
</feature>
<dbReference type="PROSITE" id="PS50928">
    <property type="entry name" value="ABC_TM1"/>
    <property type="match status" value="1"/>
</dbReference>
<dbReference type="Pfam" id="PF19300">
    <property type="entry name" value="BPD_transp_1_N"/>
    <property type="match status" value="1"/>
</dbReference>
<sequence>MFRYVLKRVGYMIATLLVVISVTFFLVRLLPGTPFNDQKLNATQIEILNQKYGLDAPVPVQFAKYMTGVFQGKLGTSFQWDNKNVEDIIKTRMLPSAMLGVQSLAIGTTIGLTLGIVAALNRNSFWDYSSTIVSVIGVSVPSFVFAAVLQLYIGLKAQLFPIAWGLPLGSDFRYVWTVLPSIALSFFTISNVARFTRTELVEVMNSDYIITAKSKGLSNFTVVIKHGIRNALIPVITVIGPLVVGLLTGSLVVEKVFAVPGLGDLLVTAISTNDLFVISGVAIFYSAFYIVTILIVDILYGVIDPRIRLAGGKA</sequence>
<dbReference type="GO" id="GO:0005886">
    <property type="term" value="C:plasma membrane"/>
    <property type="evidence" value="ECO:0007669"/>
    <property type="project" value="UniProtKB-SubCell"/>
</dbReference>
<dbReference type="RefSeq" id="WP_094368957.1">
    <property type="nucleotide sequence ID" value="NZ_NOJY02000070.1"/>
</dbReference>
<comment type="similarity">
    <text evidence="7">Belongs to the binding-protein-dependent transport system permease family.</text>
</comment>
<dbReference type="Gene3D" id="1.10.3720.10">
    <property type="entry name" value="MetI-like"/>
    <property type="match status" value="1"/>
</dbReference>
<dbReference type="CDD" id="cd06261">
    <property type="entry name" value="TM_PBP2"/>
    <property type="match status" value="1"/>
</dbReference>
<evidence type="ECO:0000256" key="2">
    <source>
        <dbReference type="ARBA" id="ARBA00022448"/>
    </source>
</evidence>
<dbReference type="InterPro" id="IPR000515">
    <property type="entry name" value="MetI-like"/>
</dbReference>
<keyword evidence="5 7" id="KW-1133">Transmembrane helix</keyword>
<comment type="subcellular location">
    <subcellularLocation>
        <location evidence="1 7">Cell membrane</location>
        <topology evidence="1 7">Multi-pass membrane protein</topology>
    </subcellularLocation>
</comment>
<evidence type="ECO:0000256" key="7">
    <source>
        <dbReference type="RuleBase" id="RU363032"/>
    </source>
</evidence>
<evidence type="ECO:0000313" key="10">
    <source>
        <dbReference type="Proteomes" id="UP000215694"/>
    </source>
</evidence>
<name>A0A371IYB3_9FIRM</name>
<dbReference type="GO" id="GO:0055085">
    <property type="term" value="P:transmembrane transport"/>
    <property type="evidence" value="ECO:0007669"/>
    <property type="project" value="InterPro"/>
</dbReference>
<dbReference type="EMBL" id="NOJY02000070">
    <property type="protein sequence ID" value="RDY25460.1"/>
    <property type="molecule type" value="Genomic_DNA"/>
</dbReference>